<dbReference type="OrthoDB" id="9790784at2"/>
<keyword evidence="4" id="KW-1185">Reference proteome</keyword>
<protein>
    <recommendedName>
        <fullName evidence="2">FAM171 N-terminal domain-containing protein</fullName>
    </recommendedName>
</protein>
<gene>
    <name evidence="3" type="ORF">D7V32_08015</name>
</gene>
<dbReference type="InterPro" id="IPR048530">
    <property type="entry name" value="FAM171_N"/>
</dbReference>
<name>A0A3A8ET98_9GAMM</name>
<evidence type="ECO:0000259" key="2">
    <source>
        <dbReference type="Pfam" id="PF10577"/>
    </source>
</evidence>
<sequence length="609" mass="64636">MKLKLQVHAAMLACVLGTSLAGCGSGSSDSASSAETAVEKSVKALVQTAAGSALAGAEISIGGQLFSTDASGNAEFKVKLPQSAKTVVVTIKKAGFITQSLEWKVDEIAQLSANLLPIKQVLTVAKIEEEQIIQSAFMNAQISIPANAFVLPNGQPAMGEVTVEFTPWDIQGSDLNAMPANGAALDAAGNPAVLISAGMMTATFTNAAGQKLQLKSGVTADIQMDLPLSSINNQAMTVGTSIPMWYFDITKGKWVEEGTPGTVVASSLSPTGLAVQATVTHFSTWNWDFKFENPGSINVKCKSAATYVPCHITAKVELKDGSGLTKTTSISENGVDIINMPTEGQIHWSAKDTTGTLIGSAVSQLPNDTIVVIDLGVPATSNKVQCVLEDGTAAACSGEFTTTVGTMLKAAEFNAPKEGTRVLTGLKSANDKLVWSAQTEITLEGDQWVRYVGAAVSTSKSDVKIVLKDKEVVASDKGLSFFVQCTSGHDYNTGAPVTNDPLLIGKPCEIEVSLQMADSINEYDHKLQFSSTYGEKKLIRLPNQYAGFKWLDEGKISSLYLQGRMLQGTYCGSKWTEGFKRSEQPLMMISLWGGNAPVETEEYFCQMPT</sequence>
<evidence type="ECO:0000256" key="1">
    <source>
        <dbReference type="SAM" id="SignalP"/>
    </source>
</evidence>
<evidence type="ECO:0000313" key="3">
    <source>
        <dbReference type="EMBL" id="RKG31633.1"/>
    </source>
</evidence>
<dbReference type="Pfam" id="PF10577">
    <property type="entry name" value="FAM171A1-2-B_N"/>
    <property type="match status" value="1"/>
</dbReference>
<reference evidence="3 4" key="1">
    <citation type="submission" date="2018-09" db="EMBL/GenBank/DDBJ databases">
        <title>The draft genome of Acinetobacter spp. strains.</title>
        <authorList>
            <person name="Qin J."/>
            <person name="Feng Y."/>
            <person name="Zong Z."/>
        </authorList>
    </citation>
    <scope>NUCLEOTIDE SEQUENCE [LARGE SCALE GENOMIC DNA]</scope>
    <source>
        <strain evidence="3 4">WCHAc060012</strain>
    </source>
</reference>
<evidence type="ECO:0000313" key="4">
    <source>
        <dbReference type="Proteomes" id="UP000282388"/>
    </source>
</evidence>
<accession>A0A3A8ET98</accession>
<dbReference type="PROSITE" id="PS51257">
    <property type="entry name" value="PROKAR_LIPOPROTEIN"/>
    <property type="match status" value="1"/>
</dbReference>
<feature type="domain" description="FAM171 N-terminal" evidence="2">
    <location>
        <begin position="68"/>
        <end position="259"/>
    </location>
</feature>
<keyword evidence="1" id="KW-0732">Signal</keyword>
<feature type="chain" id="PRO_5017457746" description="FAM171 N-terminal domain-containing protein" evidence="1">
    <location>
        <begin position="22"/>
        <end position="609"/>
    </location>
</feature>
<feature type="signal peptide" evidence="1">
    <location>
        <begin position="1"/>
        <end position="21"/>
    </location>
</feature>
<dbReference type="Proteomes" id="UP000282388">
    <property type="component" value="Unassembled WGS sequence"/>
</dbReference>
<dbReference type="AlphaFoldDB" id="A0A3A8ET98"/>
<proteinExistence type="predicted"/>
<organism evidence="3 4">
    <name type="scientific">Acinetobacter tianfuensis</name>
    <dbReference type="NCBI Taxonomy" id="2419603"/>
    <lineage>
        <taxon>Bacteria</taxon>
        <taxon>Pseudomonadati</taxon>
        <taxon>Pseudomonadota</taxon>
        <taxon>Gammaproteobacteria</taxon>
        <taxon>Moraxellales</taxon>
        <taxon>Moraxellaceae</taxon>
        <taxon>Acinetobacter</taxon>
    </lineage>
</organism>
<comment type="caution">
    <text evidence="3">The sequence shown here is derived from an EMBL/GenBank/DDBJ whole genome shotgun (WGS) entry which is preliminary data.</text>
</comment>
<dbReference type="EMBL" id="RAXV01000014">
    <property type="protein sequence ID" value="RKG31633.1"/>
    <property type="molecule type" value="Genomic_DNA"/>
</dbReference>
<dbReference type="RefSeq" id="WP_120402364.1">
    <property type="nucleotide sequence ID" value="NZ_RAXV01000014.1"/>
</dbReference>